<keyword evidence="17 31" id="KW-0408">Iron</keyword>
<keyword evidence="9" id="KW-0643">Prostaglandin biosynthesis</keyword>
<evidence type="ECO:0000256" key="17">
    <source>
        <dbReference type="ARBA" id="ARBA00023004"/>
    </source>
</evidence>
<dbReference type="SUPFAM" id="SSF48264">
    <property type="entry name" value="Cytochrome P450"/>
    <property type="match status" value="1"/>
</dbReference>
<comment type="catalytic activity">
    <reaction evidence="26">
        <text>prostaglandin H2 = thromboxane A2</text>
        <dbReference type="Rhea" id="RHEA:17137"/>
        <dbReference type="ChEBI" id="CHEBI:57405"/>
        <dbReference type="ChEBI" id="CHEBI:57445"/>
        <dbReference type="EC" id="5.3.99.5"/>
    </reaction>
    <physiologicalReaction direction="left-to-right" evidence="26">
        <dbReference type="Rhea" id="RHEA:17138"/>
    </physiologicalReaction>
</comment>
<evidence type="ECO:0000256" key="1">
    <source>
        <dbReference type="ARBA" id="ARBA00001143"/>
    </source>
</evidence>
<dbReference type="InterPro" id="IPR001128">
    <property type="entry name" value="Cyt_P450"/>
</dbReference>
<evidence type="ECO:0000256" key="9">
    <source>
        <dbReference type="ARBA" id="ARBA00022585"/>
    </source>
</evidence>
<comment type="subcellular location">
    <subcellularLocation>
        <location evidence="3">Endoplasmic reticulum membrane</location>
        <topology evidence="3">Multi-pass membrane protein</topology>
    </subcellularLocation>
</comment>
<evidence type="ECO:0000256" key="32">
    <source>
        <dbReference type="RuleBase" id="RU000461"/>
    </source>
</evidence>
<evidence type="ECO:0000256" key="19">
    <source>
        <dbReference type="ARBA" id="ARBA00023136"/>
    </source>
</evidence>
<dbReference type="PANTHER" id="PTHR24302">
    <property type="entry name" value="CYTOCHROME P450 FAMILY 3"/>
    <property type="match status" value="1"/>
</dbReference>
<evidence type="ECO:0000256" key="15">
    <source>
        <dbReference type="ARBA" id="ARBA00022989"/>
    </source>
</evidence>
<dbReference type="InterPro" id="IPR002401">
    <property type="entry name" value="Cyt_P450_E_grp-I"/>
</dbReference>
<dbReference type="GO" id="GO:0016705">
    <property type="term" value="F:oxidoreductase activity, acting on paired donors, with incorporation or reduction of molecular oxygen"/>
    <property type="evidence" value="ECO:0007669"/>
    <property type="project" value="InterPro"/>
</dbReference>
<dbReference type="GO" id="GO:0008395">
    <property type="term" value="F:steroid hydroxylase activity"/>
    <property type="evidence" value="ECO:0007669"/>
    <property type="project" value="TreeGrafter"/>
</dbReference>
<dbReference type="AlphaFoldDB" id="A0AA88Y235"/>
<evidence type="ECO:0000256" key="31">
    <source>
        <dbReference type="PIRSR" id="PIRSR602401-1"/>
    </source>
</evidence>
<comment type="similarity">
    <text evidence="4 32">Belongs to the cytochrome P450 family.</text>
</comment>
<evidence type="ECO:0000256" key="6">
    <source>
        <dbReference type="ARBA" id="ARBA00013084"/>
    </source>
</evidence>
<dbReference type="GO" id="GO:0001516">
    <property type="term" value="P:prostaglandin biosynthetic process"/>
    <property type="evidence" value="ECO:0007669"/>
    <property type="project" value="UniProtKB-KW"/>
</dbReference>
<organism evidence="33 34">
    <name type="scientific">Pinctada imbricata</name>
    <name type="common">Atlantic pearl-oyster</name>
    <name type="synonym">Pinctada martensii</name>
    <dbReference type="NCBI Taxonomy" id="66713"/>
    <lineage>
        <taxon>Eukaryota</taxon>
        <taxon>Metazoa</taxon>
        <taxon>Spiralia</taxon>
        <taxon>Lophotrochozoa</taxon>
        <taxon>Mollusca</taxon>
        <taxon>Bivalvia</taxon>
        <taxon>Autobranchia</taxon>
        <taxon>Pteriomorphia</taxon>
        <taxon>Pterioida</taxon>
        <taxon>Pterioidea</taxon>
        <taxon>Pteriidae</taxon>
        <taxon>Pinctada</taxon>
    </lineage>
</organism>
<evidence type="ECO:0000256" key="7">
    <source>
        <dbReference type="ARBA" id="ARBA00022501"/>
    </source>
</evidence>
<evidence type="ECO:0000313" key="33">
    <source>
        <dbReference type="EMBL" id="KAK3096229.1"/>
    </source>
</evidence>
<evidence type="ECO:0000256" key="18">
    <source>
        <dbReference type="ARBA" id="ARBA00023098"/>
    </source>
</evidence>
<keyword evidence="18" id="KW-0443">Lipid metabolism</keyword>
<evidence type="ECO:0000256" key="14">
    <source>
        <dbReference type="ARBA" id="ARBA00022832"/>
    </source>
</evidence>
<keyword evidence="16 32" id="KW-0560">Oxidoreductase</keyword>
<evidence type="ECO:0000256" key="10">
    <source>
        <dbReference type="ARBA" id="ARBA00022617"/>
    </source>
</evidence>
<keyword evidence="12 31" id="KW-0479">Metal-binding</keyword>
<evidence type="ECO:0000256" key="27">
    <source>
        <dbReference type="ARBA" id="ARBA00038872"/>
    </source>
</evidence>
<evidence type="ECO:0000256" key="22">
    <source>
        <dbReference type="ARBA" id="ARBA00023239"/>
    </source>
</evidence>
<evidence type="ECO:0000256" key="5">
    <source>
        <dbReference type="ARBA" id="ARBA00011245"/>
    </source>
</evidence>
<evidence type="ECO:0000256" key="28">
    <source>
        <dbReference type="ARBA" id="ARBA00040834"/>
    </source>
</evidence>
<evidence type="ECO:0000256" key="30">
    <source>
        <dbReference type="ARBA" id="ARBA00054825"/>
    </source>
</evidence>
<evidence type="ECO:0000256" key="21">
    <source>
        <dbReference type="ARBA" id="ARBA00023235"/>
    </source>
</evidence>
<keyword evidence="34" id="KW-1185">Reference proteome</keyword>
<evidence type="ECO:0000256" key="4">
    <source>
        <dbReference type="ARBA" id="ARBA00010617"/>
    </source>
</evidence>
<evidence type="ECO:0000256" key="16">
    <source>
        <dbReference type="ARBA" id="ARBA00023002"/>
    </source>
</evidence>
<evidence type="ECO:0000313" key="34">
    <source>
        <dbReference type="Proteomes" id="UP001186944"/>
    </source>
</evidence>
<reference evidence="33" key="1">
    <citation type="submission" date="2019-08" db="EMBL/GenBank/DDBJ databases">
        <title>The improved chromosome-level genome for the pearl oyster Pinctada fucata martensii using PacBio sequencing and Hi-C.</title>
        <authorList>
            <person name="Zheng Z."/>
        </authorList>
    </citation>
    <scope>NUCLEOTIDE SEQUENCE</scope>
    <source>
        <strain evidence="33">ZZ-2019</strain>
        <tissue evidence="33">Adductor muscle</tissue>
    </source>
</reference>
<keyword evidence="19" id="KW-0472">Membrane</keyword>
<dbReference type="PRINTS" id="PR00463">
    <property type="entry name" value="EP450I"/>
</dbReference>
<dbReference type="GO" id="GO:0005789">
    <property type="term" value="C:endoplasmic reticulum membrane"/>
    <property type="evidence" value="ECO:0007669"/>
    <property type="project" value="UniProtKB-SubCell"/>
</dbReference>
<evidence type="ECO:0000256" key="12">
    <source>
        <dbReference type="ARBA" id="ARBA00022723"/>
    </source>
</evidence>
<dbReference type="InterPro" id="IPR050705">
    <property type="entry name" value="Cytochrome_P450_3A"/>
</dbReference>
<keyword evidence="21" id="KW-0413">Isomerase</keyword>
<comment type="catalytic activity">
    <reaction evidence="25">
        <text>prostaglandin H2 = (12S)-hydroxy-(5Z,8E,10E)-heptadecatrienoate + malonaldehyde</text>
        <dbReference type="Rhea" id="RHEA:48644"/>
        <dbReference type="ChEBI" id="CHEBI:57405"/>
        <dbReference type="ChEBI" id="CHEBI:90694"/>
        <dbReference type="ChEBI" id="CHEBI:566274"/>
    </reaction>
</comment>
<comment type="function">
    <text evidence="30">Catalyzes the conversion of prostaglandin H2 (PGH2) to thromboxane A2 (TXA2), a potent inducer of blood vessel constriction and platelet aggregation. Also cleaves PGH2 to 12-hydroxy-heptadecatrienoicacid (12-HHT) and malondialdehyde, which is known to act as a mediator of DNA damage. 12-HHT and malondialdehyde are formed stoichiometrically in the same amounts as TXA2. Additionally, displays dehydratase activity, toward (15S)-hydroperoxy-(5Z,8Z,11Z,13E)-eicosatetraenoate (15(S)-HPETE) producing 15-KETE and 15-HETE.</text>
</comment>
<evidence type="ECO:0000256" key="13">
    <source>
        <dbReference type="ARBA" id="ARBA00022824"/>
    </source>
</evidence>
<dbReference type="EC" id="5.3.99.5" evidence="27"/>
<dbReference type="GO" id="GO:0020037">
    <property type="term" value="F:heme binding"/>
    <property type="evidence" value="ECO:0007669"/>
    <property type="project" value="InterPro"/>
</dbReference>
<evidence type="ECO:0000256" key="24">
    <source>
        <dbReference type="ARBA" id="ARBA00036380"/>
    </source>
</evidence>
<dbReference type="EC" id="4.2.1.152" evidence="6"/>
<comment type="caution">
    <text evidence="33">The sequence shown here is derived from an EMBL/GenBank/DDBJ whole genome shotgun (WGS) entry which is preliminary data.</text>
</comment>
<name>A0AA88Y235_PINIB</name>
<dbReference type="GO" id="GO:0106256">
    <property type="term" value="F:hydroperoxy icosatetraenoate dehydratase activity"/>
    <property type="evidence" value="ECO:0007669"/>
    <property type="project" value="UniProtKB-EC"/>
</dbReference>
<evidence type="ECO:0000256" key="26">
    <source>
        <dbReference type="ARBA" id="ARBA00036475"/>
    </source>
</evidence>
<dbReference type="PROSITE" id="PS00086">
    <property type="entry name" value="CYTOCHROME_P450"/>
    <property type="match status" value="1"/>
</dbReference>
<comment type="catalytic activity">
    <reaction evidence="1">
        <text>(15S)-hydroperoxy-(5Z,8Z,11Z,13E)-eicosatetraenoate = 15-oxo-(5Z,8Z,11Z,13E)-eicosatetraenoate + H2O</text>
        <dbReference type="Rhea" id="RHEA:48636"/>
        <dbReference type="ChEBI" id="CHEBI:15377"/>
        <dbReference type="ChEBI" id="CHEBI:57410"/>
        <dbReference type="ChEBI" id="CHEBI:57446"/>
    </reaction>
    <physiologicalReaction direction="left-to-right" evidence="1">
        <dbReference type="Rhea" id="RHEA:48637"/>
    </physiologicalReaction>
</comment>
<proteinExistence type="inferred from homology"/>
<evidence type="ECO:0000256" key="25">
    <source>
        <dbReference type="ARBA" id="ARBA00036424"/>
    </source>
</evidence>
<comment type="cofactor">
    <cofactor evidence="31">
        <name>heme</name>
        <dbReference type="ChEBI" id="CHEBI:30413"/>
    </cofactor>
</comment>
<evidence type="ECO:0000256" key="3">
    <source>
        <dbReference type="ARBA" id="ARBA00004477"/>
    </source>
</evidence>
<feature type="binding site" description="axial binding residue" evidence="31">
    <location>
        <position position="66"/>
    </location>
    <ligand>
        <name>heme</name>
        <dbReference type="ChEBI" id="CHEBI:30413"/>
    </ligand>
    <ligandPart>
        <name>Fe</name>
        <dbReference type="ChEBI" id="CHEBI:18248"/>
    </ligandPart>
</feature>
<evidence type="ECO:0000256" key="8">
    <source>
        <dbReference type="ARBA" id="ARBA00022516"/>
    </source>
</evidence>
<evidence type="ECO:0000256" key="20">
    <source>
        <dbReference type="ARBA" id="ARBA00023160"/>
    </source>
</evidence>
<evidence type="ECO:0000256" key="29">
    <source>
        <dbReference type="ARBA" id="ARBA00042726"/>
    </source>
</evidence>
<keyword evidence="11" id="KW-0812">Transmembrane</keyword>
<dbReference type="InterPro" id="IPR036396">
    <property type="entry name" value="Cyt_P450_sf"/>
</dbReference>
<keyword evidence="8" id="KW-0444">Lipid biosynthesis</keyword>
<keyword evidence="10 31" id="KW-0349">Heme</keyword>
<comment type="catalytic activity">
    <reaction evidence="24">
        <text>(15S)-hydroperoxy-(5Z,8Z,11Z,13E)-eicosatetraenoate + AH2 = (15S)-hydroxy-(5Z,8Z,11Z,13E)-eicosatetraenoate + A + H2O</text>
        <dbReference type="Rhea" id="RHEA:48856"/>
        <dbReference type="ChEBI" id="CHEBI:13193"/>
        <dbReference type="ChEBI" id="CHEBI:15377"/>
        <dbReference type="ChEBI" id="CHEBI:17499"/>
        <dbReference type="ChEBI" id="CHEBI:57409"/>
        <dbReference type="ChEBI" id="CHEBI:57446"/>
    </reaction>
    <physiologicalReaction direction="left-to-right" evidence="24">
        <dbReference type="Rhea" id="RHEA:48857"/>
    </physiologicalReaction>
</comment>
<dbReference type="GO" id="GO:0005506">
    <property type="term" value="F:iron ion binding"/>
    <property type="evidence" value="ECO:0007669"/>
    <property type="project" value="InterPro"/>
</dbReference>
<keyword evidence="20" id="KW-0275">Fatty acid biosynthesis</keyword>
<accession>A0AA88Y235</accession>
<gene>
    <name evidence="33" type="ORF">FSP39_024728</name>
</gene>
<dbReference type="Proteomes" id="UP001186944">
    <property type="component" value="Unassembled WGS sequence"/>
</dbReference>
<dbReference type="PANTHER" id="PTHR24302:SF47">
    <property type="entry name" value="CYTOCHROME P450"/>
    <property type="match status" value="1"/>
</dbReference>
<evidence type="ECO:0000256" key="11">
    <source>
        <dbReference type="ARBA" id="ARBA00022692"/>
    </source>
</evidence>
<keyword evidence="32" id="KW-0503">Monooxygenase</keyword>
<dbReference type="Gene3D" id="1.10.630.10">
    <property type="entry name" value="Cytochrome P450"/>
    <property type="match status" value="1"/>
</dbReference>
<evidence type="ECO:0000256" key="2">
    <source>
        <dbReference type="ARBA" id="ARBA00001719"/>
    </source>
</evidence>
<keyword evidence="14" id="KW-0276">Fatty acid metabolism</keyword>
<dbReference type="EMBL" id="VSWD01000008">
    <property type="protein sequence ID" value="KAK3096229.1"/>
    <property type="molecule type" value="Genomic_DNA"/>
</dbReference>
<protein>
    <recommendedName>
        <fullName evidence="28">Thromboxane-A synthase</fullName>
        <ecNumber evidence="6">4.2.1.152</ecNumber>
        <ecNumber evidence="27">5.3.99.5</ecNumber>
    </recommendedName>
    <alternativeName>
        <fullName evidence="29">Cytochrome P450 5A1</fullName>
    </alternativeName>
    <alternativeName>
        <fullName evidence="23">Hydroperoxy icosatetraenoate dehydratase</fullName>
    </alternativeName>
</protein>
<dbReference type="Pfam" id="PF00067">
    <property type="entry name" value="p450"/>
    <property type="match status" value="1"/>
</dbReference>
<keyword evidence="22" id="KW-0456">Lyase</keyword>
<keyword evidence="13" id="KW-0256">Endoplasmic reticulum</keyword>
<dbReference type="InterPro" id="IPR017972">
    <property type="entry name" value="Cyt_P450_CS"/>
</dbReference>
<dbReference type="GO" id="GO:0004796">
    <property type="term" value="F:thromboxane-A synthase activity"/>
    <property type="evidence" value="ECO:0007669"/>
    <property type="project" value="UniProtKB-EC"/>
</dbReference>
<comment type="catalytic activity">
    <reaction evidence="2">
        <text>a hydroperoxyeicosatetraenoate = an oxoeicosatetraenoate + H2O</text>
        <dbReference type="Rhea" id="RHEA:55556"/>
        <dbReference type="ChEBI" id="CHEBI:15377"/>
        <dbReference type="ChEBI" id="CHEBI:59720"/>
        <dbReference type="ChEBI" id="CHEBI:131859"/>
        <dbReference type="EC" id="4.2.1.152"/>
    </reaction>
    <physiologicalReaction direction="left-to-right" evidence="2">
        <dbReference type="Rhea" id="RHEA:55557"/>
    </physiologicalReaction>
</comment>
<sequence length="124" mass="13979">METCTVKGINIQKDMIVQANVWCVHYNKDVWGEDPQKFIPERFLPENKAKRHPLAWLPFGGGPRSCVGLRLAQLEGKMTVIRLLKKYSFIPSPKQRIPLKIVEGATILPEDGVNVLAVPRDTST</sequence>
<comment type="subunit">
    <text evidence="5">Monomer.</text>
</comment>
<keyword evidence="7" id="KW-0644">Prostaglandin metabolism</keyword>
<evidence type="ECO:0000256" key="23">
    <source>
        <dbReference type="ARBA" id="ARBA00033404"/>
    </source>
</evidence>
<keyword evidence="15" id="KW-1133">Transmembrane helix</keyword>